<organism evidence="4 5">
    <name type="scientific">Bifidobacterium goeldii</name>
    <dbReference type="NCBI Taxonomy" id="2306975"/>
    <lineage>
        <taxon>Bacteria</taxon>
        <taxon>Bacillati</taxon>
        <taxon>Actinomycetota</taxon>
        <taxon>Actinomycetes</taxon>
        <taxon>Bifidobacteriales</taxon>
        <taxon>Bifidobacteriaceae</taxon>
        <taxon>Bifidobacterium</taxon>
    </lineage>
</organism>
<keyword evidence="4" id="KW-0378">Hydrolase</keyword>
<gene>
    <name evidence="4" type="ORF">D2E25_0823</name>
</gene>
<feature type="compositionally biased region" description="Polar residues" evidence="1">
    <location>
        <begin position="117"/>
        <end position="129"/>
    </location>
</feature>
<evidence type="ECO:0000256" key="2">
    <source>
        <dbReference type="SAM" id="Phobius"/>
    </source>
</evidence>
<accession>A0A430FL37</accession>
<keyword evidence="5" id="KW-1185">Reference proteome</keyword>
<keyword evidence="2" id="KW-0812">Transmembrane</keyword>
<feature type="transmembrane region" description="Helical" evidence="2">
    <location>
        <begin position="33"/>
        <end position="54"/>
    </location>
</feature>
<evidence type="ECO:0000259" key="3">
    <source>
        <dbReference type="Pfam" id="PF03372"/>
    </source>
</evidence>
<dbReference type="EMBL" id="QXGL01000002">
    <property type="protein sequence ID" value="RSX53500.1"/>
    <property type="molecule type" value="Genomic_DNA"/>
</dbReference>
<feature type="region of interest" description="Disordered" evidence="1">
    <location>
        <begin position="91"/>
        <end position="129"/>
    </location>
</feature>
<dbReference type="GO" id="GO:0004519">
    <property type="term" value="F:endonuclease activity"/>
    <property type="evidence" value="ECO:0007669"/>
    <property type="project" value="UniProtKB-KW"/>
</dbReference>
<dbReference type="Gene3D" id="3.60.10.10">
    <property type="entry name" value="Endonuclease/exonuclease/phosphatase"/>
    <property type="match status" value="1"/>
</dbReference>
<dbReference type="SUPFAM" id="SSF56219">
    <property type="entry name" value="DNase I-like"/>
    <property type="match status" value="1"/>
</dbReference>
<keyword evidence="4" id="KW-0255">Endonuclease</keyword>
<keyword evidence="4" id="KW-0540">Nuclease</keyword>
<feature type="compositionally biased region" description="Basic and acidic residues" evidence="1">
    <location>
        <begin position="91"/>
        <end position="116"/>
    </location>
</feature>
<reference evidence="4 5" key="1">
    <citation type="submission" date="2018-09" db="EMBL/GenBank/DDBJ databases">
        <title>Characterization of the phylogenetic diversity of five novel species belonging to the genus Bifidobacterium.</title>
        <authorList>
            <person name="Lugli G.A."/>
            <person name="Duranti S."/>
            <person name="Milani C."/>
        </authorList>
    </citation>
    <scope>NUCLEOTIDE SEQUENCE [LARGE SCALE GENOMIC DNA]</scope>
    <source>
        <strain evidence="4 5">2034B</strain>
    </source>
</reference>
<dbReference type="OrthoDB" id="2340043at2"/>
<dbReference type="InterPro" id="IPR005135">
    <property type="entry name" value="Endo/exonuclease/phosphatase"/>
</dbReference>
<dbReference type="Pfam" id="PF03372">
    <property type="entry name" value="Exo_endo_phos"/>
    <property type="match status" value="1"/>
</dbReference>
<feature type="domain" description="Endonuclease/exonuclease/phosphatase" evidence="3">
    <location>
        <begin position="137"/>
        <end position="361"/>
    </location>
</feature>
<proteinExistence type="predicted"/>
<protein>
    <submittedName>
        <fullName evidence="4">Endonuclease</fullName>
    </submittedName>
</protein>
<comment type="caution">
    <text evidence="4">The sequence shown here is derived from an EMBL/GenBank/DDBJ whole genome shotgun (WGS) entry which is preliminary data.</text>
</comment>
<keyword evidence="2" id="KW-1133">Transmembrane helix</keyword>
<dbReference type="InterPro" id="IPR036691">
    <property type="entry name" value="Endo/exonu/phosph_ase_sf"/>
</dbReference>
<feature type="transmembrane region" description="Helical" evidence="2">
    <location>
        <begin position="61"/>
        <end position="80"/>
    </location>
</feature>
<evidence type="ECO:0000256" key="1">
    <source>
        <dbReference type="SAM" id="MobiDB-lite"/>
    </source>
</evidence>
<name>A0A430FL37_9BIFI</name>
<dbReference type="Proteomes" id="UP000287533">
    <property type="component" value="Unassembled WGS sequence"/>
</dbReference>
<sequence>MVWFSWILLLICLLWLALRWLPAGSEARMPFPYMLALASFLWIPLAIIAVWACIAGMWGQFWVALGGLLTVCESQLPYWLGVLRRRSRERVQSRNGDRQTNRETSRETQDDSRGTSHETVLNPSDAPQSLPSAVNVMTLNCRFGRADAAAIIAAVREHDITVLALQELSADLVAALDAQGLASLLPYRQLGEARDSDNGGFNGVWTRISPVNSVTSIVNIPAADVPAISLEYAAANSPAQVNAPARGRVTFASAHPKSPMRGCREWSAGIIGLGAIADSAAHSDHDIAVVLGDLNSSIDHPSFRALLRHGFIDANLYEGRGPRFTFPRWLIWPRIVLDHVLATRGASFSHVRSFVVPGTDHLALTATIELSD</sequence>
<evidence type="ECO:0000313" key="4">
    <source>
        <dbReference type="EMBL" id="RSX53500.1"/>
    </source>
</evidence>
<evidence type="ECO:0000313" key="5">
    <source>
        <dbReference type="Proteomes" id="UP000287533"/>
    </source>
</evidence>
<dbReference type="AlphaFoldDB" id="A0A430FL37"/>
<keyword evidence="2" id="KW-0472">Membrane</keyword>
<dbReference type="RefSeq" id="WP_125980104.1">
    <property type="nucleotide sequence ID" value="NZ_QXGL01000002.1"/>
</dbReference>